<name>A0AAE1UWB3_9SOLA</name>
<proteinExistence type="predicted"/>
<dbReference type="AlphaFoldDB" id="A0AAE1UWB3"/>
<evidence type="ECO:0000313" key="2">
    <source>
        <dbReference type="Proteomes" id="UP001291623"/>
    </source>
</evidence>
<gene>
    <name evidence="1" type="ORF">RND71_035963</name>
</gene>
<evidence type="ECO:0000313" key="1">
    <source>
        <dbReference type="EMBL" id="KAK4345787.1"/>
    </source>
</evidence>
<protein>
    <submittedName>
        <fullName evidence="1">Uncharacterized protein</fullName>
    </submittedName>
</protein>
<dbReference type="EMBL" id="JAVYJV010000019">
    <property type="protein sequence ID" value="KAK4345787.1"/>
    <property type="molecule type" value="Genomic_DNA"/>
</dbReference>
<sequence length="244" mass="27326">MALTTNQEFKEEIKIVIDHIVEEEEEEEEEELFEIDLELVNNISPPHYNLESYFTTATSSCTLLANCLLPIADVSSAIPTTTKACDNFISWPPGGSSFSCISMVNTQQSSQVKDCDMCGGDHLNHECQATNQNDEQPSNYPRNPLSNYEEVVPIFSPGPLARSTALHSEDYVNVQIPRTENAPNLTPPSPPPPTMAAPVVYEINNNIFTEFQDFSDLFEGYVPLFQPNERHQKAVGGCWRKHIM</sequence>
<dbReference type="Proteomes" id="UP001291623">
    <property type="component" value="Unassembled WGS sequence"/>
</dbReference>
<comment type="caution">
    <text evidence="1">The sequence shown here is derived from an EMBL/GenBank/DDBJ whole genome shotgun (WGS) entry which is preliminary data.</text>
</comment>
<reference evidence="1" key="1">
    <citation type="submission" date="2023-12" db="EMBL/GenBank/DDBJ databases">
        <title>Genome assembly of Anisodus tanguticus.</title>
        <authorList>
            <person name="Wang Y.-J."/>
        </authorList>
    </citation>
    <scope>NUCLEOTIDE SEQUENCE</scope>
    <source>
        <strain evidence="1">KB-2021</strain>
        <tissue evidence="1">Leaf</tissue>
    </source>
</reference>
<accession>A0AAE1UWB3</accession>
<keyword evidence="2" id="KW-1185">Reference proteome</keyword>
<organism evidence="1 2">
    <name type="scientific">Anisodus tanguticus</name>
    <dbReference type="NCBI Taxonomy" id="243964"/>
    <lineage>
        <taxon>Eukaryota</taxon>
        <taxon>Viridiplantae</taxon>
        <taxon>Streptophyta</taxon>
        <taxon>Embryophyta</taxon>
        <taxon>Tracheophyta</taxon>
        <taxon>Spermatophyta</taxon>
        <taxon>Magnoliopsida</taxon>
        <taxon>eudicotyledons</taxon>
        <taxon>Gunneridae</taxon>
        <taxon>Pentapetalae</taxon>
        <taxon>asterids</taxon>
        <taxon>lamiids</taxon>
        <taxon>Solanales</taxon>
        <taxon>Solanaceae</taxon>
        <taxon>Solanoideae</taxon>
        <taxon>Hyoscyameae</taxon>
        <taxon>Anisodus</taxon>
    </lineage>
</organism>